<dbReference type="HOGENOM" id="CLU_001378_0_0_1"/>
<feature type="region of interest" description="Disordered" evidence="6">
    <location>
        <begin position="1892"/>
        <end position="1915"/>
    </location>
</feature>
<reference evidence="9" key="2">
    <citation type="submission" date="2015-01" db="EMBL/GenBank/DDBJ databases">
        <title>Evolutionary Origins and Diversification of the Mycorrhizal Mutualists.</title>
        <authorList>
            <consortium name="DOE Joint Genome Institute"/>
            <consortium name="Mycorrhizal Genomics Consortium"/>
            <person name="Kohler A."/>
            <person name="Kuo A."/>
            <person name="Nagy L.G."/>
            <person name="Floudas D."/>
            <person name="Copeland A."/>
            <person name="Barry K.W."/>
            <person name="Cichocki N."/>
            <person name="Veneault-Fourrey C."/>
            <person name="LaButti K."/>
            <person name="Lindquist E.A."/>
            <person name="Lipzen A."/>
            <person name="Lundell T."/>
            <person name="Morin E."/>
            <person name="Murat C."/>
            <person name="Riley R."/>
            <person name="Ohm R."/>
            <person name="Sun H."/>
            <person name="Tunlid A."/>
            <person name="Henrissat B."/>
            <person name="Grigoriev I.V."/>
            <person name="Hibbett D.S."/>
            <person name="Martin F."/>
        </authorList>
    </citation>
    <scope>NUCLEOTIDE SEQUENCE [LARGE SCALE GENOMIC DNA]</scope>
    <source>
        <strain evidence="9">Foug A</strain>
    </source>
</reference>
<dbReference type="Pfam" id="PF13361">
    <property type="entry name" value="UvrD_C"/>
    <property type="match status" value="1"/>
</dbReference>
<gene>
    <name evidence="8" type="ORF">SCLCIDRAFT_32675</name>
</gene>
<dbReference type="Proteomes" id="UP000053989">
    <property type="component" value="Unassembled WGS sequence"/>
</dbReference>
<dbReference type="InterPro" id="IPR039904">
    <property type="entry name" value="TRANK1"/>
</dbReference>
<keyword evidence="3 5" id="KW-0347">Helicase</keyword>
<accession>A0A0C2ZHV7</accession>
<sequence length="1927" mass="217229">MVLLDLRKFSIDRLHTKNGRRDALAHLSAVLATSDTCINQVVTNLLSVPNLFPYLCSVSSDFPTLHARIMAAFPTEPVHLLGSFVRNLLIELSTLFYAFPSDAFTAEDSRMVSKYKHYIADVWDVLSILLKTDFAVLSNRTHSKSRKTKNRYLTPKLNEAPFNKLGLRIPSNASEAAKASAGILRTLSQVLRFYLDMLSEPALTSLLEDAYFHRGHDGIKVEGPSEEHNEVLEVPPPPSIYLEERALKGALQIGGIEGFGPWEIIISDSATKDLRELRRSDKRKAEIVVSRIKQLSKGNFSGNNQRRLNGPSHGVPIYQAEVLSDLRMVYQIDCVLDDDEKSEHQVIKIHGICTHKELDHIWESLSKYLARGKEYQDRCTFREWSTGTGAYIPASFPRKSFESVDRPTPIMFGDGDYHNPYSRILLDKYVKFSKAYLNGSFTSSEVHKLTPNAGLIADEEVDLPFQLTPDEWEIVQCPASSFVLGRGGSGKTTVILYKMLGILRAWEQSSGLPKPRQVFVTKSRGLCANVEENFNNLLESLALAGCTREELNARRAHCTGKQKIPTIKSFDPRECHPGTPRKFSELGDHDFPLFITFDHLATMIAADLQDDKNCPRLLVDDDPFVTYEVFEKAYWPRLSKEAIKGLAPWLVFSEFMGKYCSITFWHPLKRNVGVIKGSEMALKCPGGFLDEQSYIDLSTRAYPIFANQRTMLYNVFNSYDKLKHGHDMADRTYAILKALLSGVPLKGQRVDYIYVDEAQDALIIDALLLRILCRNPQGLFWAGDTAQTISAGCSFRFEDLKAVIYRAEADPAMGIEKAQIKPAMFELTTNYRSHSGIVNCAQAVIDLIIRFWPNTIDTLQPQRSVIQGLKPICLSGGNLSFSSEQFFAGLAGSELGSEQRILVRDDAARDRLRVHVGERALILTIQESKGCEYDDVFLYNFFEDSPVEYAQWRLVSSACADSATSVSIAKDEIRYASLCTELKMLYVGITRARNNLYILDKSEKSQPIQVFWSSRHLLRPPPPNVNILDFVAWTSPEQWVASGRKLLSAERYKEAIYCFERGDAPRELRIAKAFQLREDAKCTLQANERHSAFVIAAEAFQGCAEEAAEVDYYRNAAGCYIRAGKVEKATESYILCGDFDEAATLYDHTGDRDEIVCMFERHHRKIIFPDYGGVLFAVCRQHYCHQNIRPPIPLFPSIEAELEYLEKEGLDDARIRVLESHGRHVEAADIYLLNGRIVEAIQSCLQVEEDEAAFTHAVNIILDALWKDCPFSVPEQKVLKQETIAAHVLELALNLPQNRLNASDGDQIHLFQSLQEGSVEELYRLGLSSLDRGDNAVALVALDATLSQLSILCSMRLSDMDQLLKRFGTYVKLVASIISDDEPLATKQARRVFGITELPDRSCTVQPGAFLYGGSKSNHFLRVDLTIQLKEQLRKWLCHKVTEGIELCSRNAQLSAASCLPFLVDGICRDAHCKQSHILKSLQNPGQYNVRISVYLRQVCILHLMRTIHPQKFWNESMRDQLVHLYNAVYPPIYIQGSIAELDWSTIEDVPGCVTIVQESIQDTLHYLQSCDDFWKYLMDVIRLTRLGLTFSGRPYVLNSASCANHDFFYRIPSLRPSKGDCYVVEGIVKVLDGCSDNCMSLGVSALQYILLKGVRLDISVIYDYVEEICSIIMLSLHLHYDGGSPPLHNILLPRRWLTDPCKLFGSKKTTTSIFALLDCMQCLMDRLRSGKAQKWFSLPHNKDPFVDIAVAKLCRLLCIVGYNVRDTAASEIIAKIVFLSPRKVDSTGKINHRLDYLSTIRSFDDVTPSRDLVNLVHRDRCHIAGLFIPHVTNLAYANVFDIPRLVTQSQDICDLFAGVGPWTVEECHGQDEVRVADKAADCETHLRRYRSQKAPKTPPWADIQKAPQTGVDTAKSQGRGFGCVLM</sequence>
<keyword evidence="1 5" id="KW-0547">Nucleotide-binding</keyword>
<dbReference type="Gene3D" id="1.25.40.470">
    <property type="match status" value="1"/>
</dbReference>
<keyword evidence="9" id="KW-1185">Reference proteome</keyword>
<dbReference type="GO" id="GO:0016787">
    <property type="term" value="F:hydrolase activity"/>
    <property type="evidence" value="ECO:0007669"/>
    <property type="project" value="UniProtKB-UniRule"/>
</dbReference>
<feature type="domain" description="UvrD-like helicase ATP-binding" evidence="7">
    <location>
        <begin position="464"/>
        <end position="834"/>
    </location>
</feature>
<dbReference type="InterPro" id="IPR027417">
    <property type="entry name" value="P-loop_NTPase"/>
</dbReference>
<evidence type="ECO:0000256" key="2">
    <source>
        <dbReference type="ARBA" id="ARBA00022801"/>
    </source>
</evidence>
<dbReference type="PANTHER" id="PTHR21529">
    <property type="entry name" value="MAMMARY TURMOR VIRUS RECEPTOR HOMOLOG 1, 2 MTVR1, 2"/>
    <property type="match status" value="1"/>
</dbReference>
<dbReference type="InParanoid" id="A0A0C2ZHV7"/>
<name>A0A0C2ZHV7_9AGAM</name>
<evidence type="ECO:0000313" key="9">
    <source>
        <dbReference type="Proteomes" id="UP000053989"/>
    </source>
</evidence>
<evidence type="ECO:0000256" key="3">
    <source>
        <dbReference type="ARBA" id="ARBA00022806"/>
    </source>
</evidence>
<dbReference type="STRING" id="1036808.A0A0C2ZHV7"/>
<dbReference type="Gene3D" id="3.40.50.300">
    <property type="entry name" value="P-loop containing nucleotide triphosphate hydrolases"/>
    <property type="match status" value="2"/>
</dbReference>
<evidence type="ECO:0000313" key="8">
    <source>
        <dbReference type="EMBL" id="KIM52387.1"/>
    </source>
</evidence>
<dbReference type="SUPFAM" id="SSF52540">
    <property type="entry name" value="P-loop containing nucleoside triphosphate hydrolases"/>
    <property type="match status" value="1"/>
</dbReference>
<evidence type="ECO:0000256" key="6">
    <source>
        <dbReference type="SAM" id="MobiDB-lite"/>
    </source>
</evidence>
<reference evidence="8 9" key="1">
    <citation type="submission" date="2014-04" db="EMBL/GenBank/DDBJ databases">
        <authorList>
            <consortium name="DOE Joint Genome Institute"/>
            <person name="Kuo A."/>
            <person name="Kohler A."/>
            <person name="Nagy L.G."/>
            <person name="Floudas D."/>
            <person name="Copeland A."/>
            <person name="Barry K.W."/>
            <person name="Cichocki N."/>
            <person name="Veneault-Fourrey C."/>
            <person name="LaButti K."/>
            <person name="Lindquist E.A."/>
            <person name="Lipzen A."/>
            <person name="Lundell T."/>
            <person name="Morin E."/>
            <person name="Murat C."/>
            <person name="Sun H."/>
            <person name="Tunlid A."/>
            <person name="Henrissat B."/>
            <person name="Grigoriev I.V."/>
            <person name="Hibbett D.S."/>
            <person name="Martin F."/>
            <person name="Nordberg H.P."/>
            <person name="Cantor M.N."/>
            <person name="Hua S.X."/>
        </authorList>
    </citation>
    <scope>NUCLEOTIDE SEQUENCE [LARGE SCALE GENOMIC DNA]</scope>
    <source>
        <strain evidence="8 9">Foug A</strain>
    </source>
</reference>
<evidence type="ECO:0000256" key="5">
    <source>
        <dbReference type="PROSITE-ProRule" id="PRU00560"/>
    </source>
</evidence>
<keyword evidence="4 5" id="KW-0067">ATP-binding</keyword>
<dbReference type="PANTHER" id="PTHR21529:SF4">
    <property type="entry name" value="TPR AND ANKYRIN REPEAT-CONTAINING PROTEIN 1"/>
    <property type="match status" value="1"/>
</dbReference>
<dbReference type="GO" id="GO:0004386">
    <property type="term" value="F:helicase activity"/>
    <property type="evidence" value="ECO:0007669"/>
    <property type="project" value="UniProtKB-UniRule"/>
</dbReference>
<dbReference type="InterPro" id="IPR014016">
    <property type="entry name" value="UvrD-like_ATP-bd"/>
</dbReference>
<evidence type="ECO:0000256" key="1">
    <source>
        <dbReference type="ARBA" id="ARBA00022741"/>
    </source>
</evidence>
<protein>
    <recommendedName>
        <fullName evidence="7">UvrD-like helicase ATP-binding domain-containing protein</fullName>
    </recommendedName>
</protein>
<dbReference type="GO" id="GO:0005524">
    <property type="term" value="F:ATP binding"/>
    <property type="evidence" value="ECO:0007669"/>
    <property type="project" value="UniProtKB-UniRule"/>
</dbReference>
<dbReference type="OrthoDB" id="3156807at2759"/>
<keyword evidence="2 5" id="KW-0378">Hydrolase</keyword>
<dbReference type="InterPro" id="IPR014017">
    <property type="entry name" value="DNA_helicase_UvrD-like_C"/>
</dbReference>
<evidence type="ECO:0000256" key="4">
    <source>
        <dbReference type="ARBA" id="ARBA00022840"/>
    </source>
</evidence>
<evidence type="ECO:0000259" key="7">
    <source>
        <dbReference type="PROSITE" id="PS51198"/>
    </source>
</evidence>
<dbReference type="PROSITE" id="PS51198">
    <property type="entry name" value="UVRD_HELICASE_ATP_BIND"/>
    <property type="match status" value="1"/>
</dbReference>
<feature type="binding site" evidence="5">
    <location>
        <begin position="485"/>
        <end position="492"/>
    </location>
    <ligand>
        <name>ATP</name>
        <dbReference type="ChEBI" id="CHEBI:30616"/>
    </ligand>
</feature>
<proteinExistence type="predicted"/>
<dbReference type="EMBL" id="KN822212">
    <property type="protein sequence ID" value="KIM52387.1"/>
    <property type="molecule type" value="Genomic_DNA"/>
</dbReference>
<organism evidence="8 9">
    <name type="scientific">Scleroderma citrinum Foug A</name>
    <dbReference type="NCBI Taxonomy" id="1036808"/>
    <lineage>
        <taxon>Eukaryota</taxon>
        <taxon>Fungi</taxon>
        <taxon>Dikarya</taxon>
        <taxon>Basidiomycota</taxon>
        <taxon>Agaricomycotina</taxon>
        <taxon>Agaricomycetes</taxon>
        <taxon>Agaricomycetidae</taxon>
        <taxon>Boletales</taxon>
        <taxon>Sclerodermatineae</taxon>
        <taxon>Sclerodermataceae</taxon>
        <taxon>Scleroderma</taxon>
    </lineage>
</organism>